<dbReference type="Pfam" id="PF08487">
    <property type="entry name" value="VIT"/>
    <property type="match status" value="1"/>
</dbReference>
<keyword evidence="2" id="KW-0732">Signal</keyword>
<dbReference type="NCBIfam" id="TIGR03788">
    <property type="entry name" value="marine_srt_targ"/>
    <property type="match status" value="1"/>
</dbReference>
<dbReference type="SMART" id="SM00327">
    <property type="entry name" value="VWA"/>
    <property type="match status" value="1"/>
</dbReference>
<reference evidence="6" key="1">
    <citation type="submission" date="2018-04" db="EMBL/GenBank/DDBJ databases">
        <authorList>
            <person name="Lucker S."/>
            <person name="Sakoula D."/>
        </authorList>
    </citation>
    <scope>NUCLEOTIDE SEQUENCE [LARGE SCALE GENOMIC DNA]</scope>
</reference>
<dbReference type="EMBL" id="OUNR01000001">
    <property type="protein sequence ID" value="SPP63483.1"/>
    <property type="molecule type" value="Genomic_DNA"/>
</dbReference>
<dbReference type="PANTHER" id="PTHR45737:SF6">
    <property type="entry name" value="VON WILLEBRAND FACTOR A DOMAIN-CONTAINING PROTEIN 5A"/>
    <property type="match status" value="1"/>
</dbReference>
<organism evidence="5 6">
    <name type="scientific">Nitrospira lenta</name>
    <dbReference type="NCBI Taxonomy" id="1436998"/>
    <lineage>
        <taxon>Bacteria</taxon>
        <taxon>Pseudomonadati</taxon>
        <taxon>Nitrospirota</taxon>
        <taxon>Nitrospiria</taxon>
        <taxon>Nitrospirales</taxon>
        <taxon>Nitrospiraceae</taxon>
        <taxon>Nitrospira</taxon>
    </lineage>
</organism>
<keyword evidence="1" id="KW-0472">Membrane</keyword>
<dbReference type="Proteomes" id="UP000248168">
    <property type="component" value="Unassembled WGS sequence"/>
</dbReference>
<keyword evidence="6" id="KW-1185">Reference proteome</keyword>
<dbReference type="OrthoDB" id="9784383at2"/>
<evidence type="ECO:0000313" key="6">
    <source>
        <dbReference type="Proteomes" id="UP000248168"/>
    </source>
</evidence>
<evidence type="ECO:0000256" key="2">
    <source>
        <dbReference type="SAM" id="SignalP"/>
    </source>
</evidence>
<dbReference type="Gene3D" id="3.40.50.410">
    <property type="entry name" value="von Willebrand factor, type A domain"/>
    <property type="match status" value="1"/>
</dbReference>
<evidence type="ECO:0008006" key="7">
    <source>
        <dbReference type="Google" id="ProtNLM"/>
    </source>
</evidence>
<dbReference type="RefSeq" id="WP_121988007.1">
    <property type="nucleotide sequence ID" value="NZ_OUNR01000001.1"/>
</dbReference>
<dbReference type="PROSITE" id="PS50234">
    <property type="entry name" value="VWFA"/>
    <property type="match status" value="1"/>
</dbReference>
<dbReference type="PROSITE" id="PS51468">
    <property type="entry name" value="VIT"/>
    <property type="match status" value="1"/>
</dbReference>
<protein>
    <recommendedName>
        <fullName evidence="7">Marine proteobacterial sortase target protein</fullName>
    </recommendedName>
</protein>
<name>A0A330L2R0_9BACT</name>
<feature type="transmembrane region" description="Helical" evidence="1">
    <location>
        <begin position="671"/>
        <end position="689"/>
    </location>
</feature>
<dbReference type="InterPro" id="IPR036465">
    <property type="entry name" value="vWFA_dom_sf"/>
</dbReference>
<dbReference type="SMART" id="SM00609">
    <property type="entry name" value="VIT"/>
    <property type="match status" value="1"/>
</dbReference>
<gene>
    <name evidence="5" type="ORF">NITLEN_10569</name>
</gene>
<feature type="domain" description="VIT" evidence="4">
    <location>
        <begin position="48"/>
        <end position="179"/>
    </location>
</feature>
<evidence type="ECO:0000313" key="5">
    <source>
        <dbReference type="EMBL" id="SPP63483.1"/>
    </source>
</evidence>
<evidence type="ECO:0000259" key="4">
    <source>
        <dbReference type="PROSITE" id="PS51468"/>
    </source>
</evidence>
<dbReference type="Pfam" id="PF13768">
    <property type="entry name" value="VWA_3"/>
    <property type="match status" value="1"/>
</dbReference>
<dbReference type="InterPro" id="IPR002035">
    <property type="entry name" value="VWF_A"/>
</dbReference>
<dbReference type="PANTHER" id="PTHR45737">
    <property type="entry name" value="VON WILLEBRAND FACTOR A DOMAIN-CONTAINING PROTEIN 5A"/>
    <property type="match status" value="1"/>
</dbReference>
<evidence type="ECO:0000256" key="1">
    <source>
        <dbReference type="SAM" id="Phobius"/>
    </source>
</evidence>
<evidence type="ECO:0000259" key="3">
    <source>
        <dbReference type="PROSITE" id="PS50234"/>
    </source>
</evidence>
<feature type="chain" id="PRO_5016302043" description="Marine proteobacterial sortase target protein" evidence="2">
    <location>
        <begin position="25"/>
        <end position="697"/>
    </location>
</feature>
<dbReference type="SUPFAM" id="SSF53300">
    <property type="entry name" value="vWA-like"/>
    <property type="match status" value="1"/>
</dbReference>
<dbReference type="InterPro" id="IPR022440">
    <property type="entry name" value="CHP03788"/>
</dbReference>
<keyword evidence="1" id="KW-0812">Transmembrane</keyword>
<feature type="signal peptide" evidence="2">
    <location>
        <begin position="1"/>
        <end position="24"/>
    </location>
</feature>
<accession>A0A330L2R0</accession>
<keyword evidence="1" id="KW-1133">Transmembrane helix</keyword>
<dbReference type="AlphaFoldDB" id="A0A330L2R0"/>
<feature type="domain" description="VWFA" evidence="3">
    <location>
        <begin position="339"/>
        <end position="509"/>
    </location>
</feature>
<dbReference type="InterPro" id="IPR013694">
    <property type="entry name" value="VIT"/>
</dbReference>
<sequence>MTRHLLLRATLALFLSLGAGSLSLAPACGNELEQSDQTISLNEVKGGRLLFKTAQPGRFLPAPTLKTDVRISVTGLIARATVSQEFLNPSLEKDAWAEGVYVFPLPETAAVDHLRMKIGERIIEGQIKEKAEAKKVYEQAKQEGKRASLVEQERPNIFTTSVANIGPGERITVEIEYQETIRYDQGAFSLRFPMVVGPRYIPGTAMVMEDQPPGNGWSLDTDRVPDASRITPPVQHPNAGPINPVSLNIDLAPGFPLGKLESPYHQVLTIAEPDGRQHITLREDAVPADRDFVLTWKPTAGQAPTLSVFREQRGNEQYAFLMAMPPIGSDHQPTTVARETIFVIDTSGSMSGTSIEQARAALLLALNRLTAQDRFNVIQFNSVTHVLFSQAQPVTPQTLRKALHYVDNLKANGGTEILPALKMALKGSAPTSHLRQVIFLTDGQVGNEDELFEIIRTQLGTSRLFTIGIGSAPNSHFMRKAAEFGRGTFTHIGSTSEVQAQMDAIFRKLERPVLTDLRIDGIDDRVEMFPPRIPDLYEGEPVVVVLKGPALPETVTVQGLIGSAPWTTSITLKHRDPREGLSVFWARQKIAALMDQQRYNQDEAATKQAVLDVALPHHLVSKYTSLIAVDVTPVRPADKLLQTHAMKTNLPDGQDYQAIFGLPQTATSGQLQILLGLATLLAAWLTWNVRACRKRIA</sequence>
<dbReference type="InParanoid" id="A0A330L2R0"/>
<proteinExistence type="predicted"/>